<organism evidence="16">
    <name type="scientific">Guillardia theta</name>
    <name type="common">Cryptophyte</name>
    <name type="synonym">Cryptomonas phi</name>
    <dbReference type="NCBI Taxonomy" id="55529"/>
    <lineage>
        <taxon>Eukaryota</taxon>
        <taxon>Cryptophyceae</taxon>
        <taxon>Pyrenomonadales</taxon>
        <taxon>Geminigeraceae</taxon>
        <taxon>Guillardia</taxon>
    </lineage>
</organism>
<evidence type="ECO:0000259" key="15">
    <source>
        <dbReference type="Pfam" id="PF15024"/>
    </source>
</evidence>
<keyword evidence="9 14" id="KW-1133">Transmembrane helix</keyword>
<sequence length="523" mass="58623">MPSMKKTSKHATSYFLLMFVIVIIVTIRFFLHDNLIHTPNSLAPSFQKGLQSLWIRRNFFKNPTKSLSALLYNNTTGFNLFLRNLSTPRAHQAASSVDRILCPINSILVNATCLCKEGYQGEGGRAPCNICKAGTFSSSRGQEHCQPCAFSANSLEGQTYCEQCVNETLNKRVLIFTMDSLKTTLEAVKSGGPAGEIFVRTSLETVLTSLGFKIDVADHDMSFAAYSNQALGAKCNYYRFFIMDPWTWIERAPSGMLYRARPILAGRERDVFILDFFGNKQLSLAGVSLNFPTEQRLSAFPTNFGGSFLGFFYSNQTLSKAMEASKKRVVVMNETAGNASSTDGQQLRGVVWGKKPEYLEKGQGIISAVLEKCELVSFLPQMGNLQAKFPRLHNLGYKTKEEFREILASSKFLLGLGDPLSGPSALDAMMVGAMYLNPSFPNKNSDYPEELKSFYTSQHPYMAEHGGAYVCSFNMISRSEPDQAQLYQCVERALRSKLEPQIPRHFTREEYESRVRSIFARYL</sequence>
<comment type="subcellular location">
    <subcellularLocation>
        <location evidence="1">Golgi apparatus membrane</location>
        <topology evidence="1">Single-pass type II membrane protein</topology>
    </subcellularLocation>
</comment>
<accession>A0A7S4KE09</accession>
<keyword evidence="7 14" id="KW-0812">Transmembrane</keyword>
<evidence type="ECO:0000313" key="16">
    <source>
        <dbReference type="EMBL" id="CAE2291607.1"/>
    </source>
</evidence>
<keyword evidence="10" id="KW-0333">Golgi apparatus</keyword>
<dbReference type="GO" id="GO:0030144">
    <property type="term" value="F:alpha-1,6-mannosylglycoprotein 6-beta-N-acetylglucosaminyltransferase activity"/>
    <property type="evidence" value="ECO:0007669"/>
    <property type="project" value="UniProtKB-EC"/>
</dbReference>
<dbReference type="SUPFAM" id="SSF57184">
    <property type="entry name" value="Growth factor receptor domain"/>
    <property type="match status" value="1"/>
</dbReference>
<comment type="pathway">
    <text evidence="2">Protein modification; protein glycosylation.</text>
</comment>
<evidence type="ECO:0000256" key="10">
    <source>
        <dbReference type="ARBA" id="ARBA00023034"/>
    </source>
</evidence>
<evidence type="ECO:0000256" key="8">
    <source>
        <dbReference type="ARBA" id="ARBA00022968"/>
    </source>
</evidence>
<keyword evidence="6" id="KW-0808">Transferase</keyword>
<evidence type="ECO:0000256" key="14">
    <source>
        <dbReference type="SAM" id="Phobius"/>
    </source>
</evidence>
<keyword evidence="5" id="KW-0328">Glycosyltransferase</keyword>
<dbReference type="UniPathway" id="UPA00378"/>
<dbReference type="Pfam" id="PF15024">
    <property type="entry name" value="Glyco_transf_18"/>
    <property type="match status" value="1"/>
</dbReference>
<name>A0A7S4KE09_GUITH</name>
<dbReference type="PANTHER" id="PTHR15075:SF2">
    <property type="entry name" value="ALPHA-1,6-MANNOSYLGLYCOPROTEIN 6-BETA-N-ACETYLGLUCOSAMINYLTRANSFERASE"/>
    <property type="match status" value="1"/>
</dbReference>
<evidence type="ECO:0000256" key="6">
    <source>
        <dbReference type="ARBA" id="ARBA00022679"/>
    </source>
</evidence>
<evidence type="ECO:0000256" key="13">
    <source>
        <dbReference type="ARBA" id="ARBA00048243"/>
    </source>
</evidence>
<dbReference type="EMBL" id="HBKN01014588">
    <property type="protein sequence ID" value="CAE2291607.1"/>
    <property type="molecule type" value="Transcribed_RNA"/>
</dbReference>
<reference evidence="16" key="1">
    <citation type="submission" date="2021-01" db="EMBL/GenBank/DDBJ databases">
        <authorList>
            <person name="Corre E."/>
            <person name="Pelletier E."/>
            <person name="Niang G."/>
            <person name="Scheremetjew M."/>
            <person name="Finn R."/>
            <person name="Kale V."/>
            <person name="Holt S."/>
            <person name="Cochrane G."/>
            <person name="Meng A."/>
            <person name="Brown T."/>
            <person name="Cohen L."/>
        </authorList>
    </citation>
    <scope>NUCLEOTIDE SEQUENCE</scope>
    <source>
        <strain evidence="16">CCMP 2712</strain>
    </source>
</reference>
<dbReference type="GO" id="GO:0000139">
    <property type="term" value="C:Golgi membrane"/>
    <property type="evidence" value="ECO:0007669"/>
    <property type="project" value="UniProtKB-SubCell"/>
</dbReference>
<evidence type="ECO:0000256" key="4">
    <source>
        <dbReference type="ARBA" id="ARBA00012671"/>
    </source>
</evidence>
<evidence type="ECO:0000256" key="5">
    <source>
        <dbReference type="ARBA" id="ARBA00022676"/>
    </source>
</evidence>
<evidence type="ECO:0000256" key="3">
    <source>
        <dbReference type="ARBA" id="ARBA00007477"/>
    </source>
</evidence>
<evidence type="ECO:0000256" key="2">
    <source>
        <dbReference type="ARBA" id="ARBA00004922"/>
    </source>
</evidence>
<feature type="domain" description="Glycosyltransferase family 18 catalytic" evidence="15">
    <location>
        <begin position="288"/>
        <end position="517"/>
    </location>
</feature>
<evidence type="ECO:0000256" key="12">
    <source>
        <dbReference type="ARBA" id="ARBA00023180"/>
    </source>
</evidence>
<evidence type="ECO:0000256" key="1">
    <source>
        <dbReference type="ARBA" id="ARBA00004323"/>
    </source>
</evidence>
<comment type="similarity">
    <text evidence="3">Belongs to the glycosyltransferase 18 family.</text>
</comment>
<dbReference type="GO" id="GO:0006487">
    <property type="term" value="P:protein N-linked glycosylation"/>
    <property type="evidence" value="ECO:0007669"/>
    <property type="project" value="TreeGrafter"/>
</dbReference>
<dbReference type="PANTHER" id="PTHR15075">
    <property type="entry name" value="ALPHA-MANNOSIDE BETA-1,6-N-ACETYLGLUCOSAMINYLTRANSFERASE"/>
    <property type="match status" value="1"/>
</dbReference>
<keyword evidence="8" id="KW-0735">Signal-anchor</keyword>
<dbReference type="AlphaFoldDB" id="A0A7S4KE09"/>
<feature type="transmembrane region" description="Helical" evidence="14">
    <location>
        <begin position="12"/>
        <end position="31"/>
    </location>
</feature>
<evidence type="ECO:0000256" key="11">
    <source>
        <dbReference type="ARBA" id="ARBA00023136"/>
    </source>
</evidence>
<keyword evidence="12" id="KW-0325">Glycoprotein</keyword>
<evidence type="ECO:0000256" key="7">
    <source>
        <dbReference type="ARBA" id="ARBA00022692"/>
    </source>
</evidence>
<dbReference type="InterPro" id="IPR052105">
    <property type="entry name" value="MGAT5_Glycosyltransferase"/>
</dbReference>
<proteinExistence type="inferred from homology"/>
<dbReference type="EC" id="2.4.1.155" evidence="4"/>
<gene>
    <name evidence="16" type="ORF">GTHE00462_LOCUS11346</name>
</gene>
<dbReference type="InterPro" id="IPR026116">
    <property type="entry name" value="GT18_cat"/>
</dbReference>
<dbReference type="InterPro" id="IPR009030">
    <property type="entry name" value="Growth_fac_rcpt_cys_sf"/>
</dbReference>
<evidence type="ECO:0000256" key="9">
    <source>
        <dbReference type="ARBA" id="ARBA00022989"/>
    </source>
</evidence>
<comment type="catalytic activity">
    <reaction evidence="13">
        <text>N(4)-{beta-D-GlcNAc-(1-&gt;2)-[beta-D-GlcNAc-(1-&gt;4)]-alpha-D-Man-(1-&gt;3)-[beta-D-GlcNAc-(1-&gt;2)-alpha-D-Man-(1-&gt;6)]-beta-D-Man-(1-&gt;4)-beta-D-GlcNAc-(1-&gt;4)-beta-D-GlcNAc}-L-asparaginyl-[protein] + UDP-N-acetyl-alpha-D-glucosamine = N(4)-{beta-D-GlcNAc-(1-&gt;2)-[beta-D-GlcNAc-(1-&gt;4)]-alpha-D-Man-(1-&gt;3)-[beta-D-GlcNAc-(1-&gt;2)-[beta-D-GlcNAc-(1-&gt;6)]-alpha-D-Man-(1-&gt;6)]-beta-D-Man-(1-&gt;4)-beta-D-GlcNAc-(1-&gt;4)-beta-D-GlcNAc}-L-asparaginyl-[protein] + UDP + H(+)</text>
        <dbReference type="Rhea" id="RHEA:16921"/>
        <dbReference type="Rhea" id="RHEA-COMP:14374"/>
        <dbReference type="Rhea" id="RHEA-COMP:14377"/>
        <dbReference type="ChEBI" id="CHEBI:15378"/>
        <dbReference type="ChEBI" id="CHEBI:57705"/>
        <dbReference type="ChEBI" id="CHEBI:58223"/>
        <dbReference type="ChEBI" id="CHEBI:139507"/>
        <dbReference type="ChEBI" id="CHEBI:139510"/>
        <dbReference type="EC" id="2.4.1.155"/>
    </reaction>
</comment>
<keyword evidence="11 14" id="KW-0472">Membrane</keyword>
<protein>
    <recommendedName>
        <fullName evidence="4">alpha-1,6-mannosyl-glycoprotein 6-beta-N-acetylglucosaminyltransferase</fullName>
        <ecNumber evidence="4">2.4.1.155</ecNumber>
    </recommendedName>
</protein>